<dbReference type="OrthoDB" id="609103at2759"/>
<dbReference type="GO" id="GO:0043539">
    <property type="term" value="F:protein serine/threonine kinase activator activity"/>
    <property type="evidence" value="ECO:0007669"/>
    <property type="project" value="TreeGrafter"/>
</dbReference>
<protein>
    <submittedName>
        <fullName evidence="4">Mo25-domain-containing protein</fullName>
    </submittedName>
</protein>
<dbReference type="SUPFAM" id="SSF56112">
    <property type="entry name" value="Protein kinase-like (PK-like)"/>
    <property type="match status" value="1"/>
</dbReference>
<gene>
    <name evidence="4" type="ORF">K504DRAFT_475230</name>
</gene>
<dbReference type="InterPro" id="IPR016024">
    <property type="entry name" value="ARM-type_fold"/>
</dbReference>
<feature type="domain" description="Protein kinase" evidence="3">
    <location>
        <begin position="168"/>
        <end position="471"/>
    </location>
</feature>
<feature type="region of interest" description="Disordered" evidence="2">
    <location>
        <begin position="457"/>
        <end position="479"/>
    </location>
</feature>
<reference evidence="4" key="1">
    <citation type="journal article" date="2020" name="Stud. Mycol.">
        <title>101 Dothideomycetes genomes: a test case for predicting lifestyles and emergence of pathogens.</title>
        <authorList>
            <person name="Haridas S."/>
            <person name="Albert R."/>
            <person name="Binder M."/>
            <person name="Bloem J."/>
            <person name="Labutti K."/>
            <person name="Salamov A."/>
            <person name="Andreopoulos B."/>
            <person name="Baker S."/>
            <person name="Barry K."/>
            <person name="Bills G."/>
            <person name="Bluhm B."/>
            <person name="Cannon C."/>
            <person name="Castanera R."/>
            <person name="Culley D."/>
            <person name="Daum C."/>
            <person name="Ezra D."/>
            <person name="Gonzalez J."/>
            <person name="Henrissat B."/>
            <person name="Kuo A."/>
            <person name="Liang C."/>
            <person name="Lipzen A."/>
            <person name="Lutzoni F."/>
            <person name="Magnuson J."/>
            <person name="Mondo S."/>
            <person name="Nolan M."/>
            <person name="Ohm R."/>
            <person name="Pangilinan J."/>
            <person name="Park H.-J."/>
            <person name="Ramirez L."/>
            <person name="Alfaro M."/>
            <person name="Sun H."/>
            <person name="Tritt A."/>
            <person name="Yoshinaga Y."/>
            <person name="Zwiers L.-H."/>
            <person name="Turgeon B."/>
            <person name="Goodwin S."/>
            <person name="Spatafora J."/>
            <person name="Crous P."/>
            <person name="Grigoriev I."/>
        </authorList>
    </citation>
    <scope>NUCLEOTIDE SEQUENCE</scope>
    <source>
        <strain evidence="4">CBS 279.74</strain>
    </source>
</reference>
<evidence type="ECO:0000256" key="1">
    <source>
        <dbReference type="ARBA" id="ARBA00011012"/>
    </source>
</evidence>
<dbReference type="Pfam" id="PF08569">
    <property type="entry name" value="Mo25"/>
    <property type="match status" value="1"/>
</dbReference>
<keyword evidence="5" id="KW-1185">Reference proteome</keyword>
<dbReference type="Gene3D" id="1.25.10.10">
    <property type="entry name" value="Leucine-rich Repeat Variant"/>
    <property type="match status" value="1"/>
</dbReference>
<dbReference type="InterPro" id="IPR008271">
    <property type="entry name" value="Ser/Thr_kinase_AS"/>
</dbReference>
<dbReference type="GO" id="GO:0035556">
    <property type="term" value="P:intracellular signal transduction"/>
    <property type="evidence" value="ECO:0007669"/>
    <property type="project" value="TreeGrafter"/>
</dbReference>
<evidence type="ECO:0000259" key="3">
    <source>
        <dbReference type="PROSITE" id="PS50011"/>
    </source>
</evidence>
<accession>A0A6G1KG13</accession>
<dbReference type="InterPro" id="IPR013878">
    <property type="entry name" value="Mo25"/>
</dbReference>
<dbReference type="GO" id="GO:0005524">
    <property type="term" value="F:ATP binding"/>
    <property type="evidence" value="ECO:0007669"/>
    <property type="project" value="InterPro"/>
</dbReference>
<dbReference type="InterPro" id="IPR000719">
    <property type="entry name" value="Prot_kinase_dom"/>
</dbReference>
<name>A0A6G1KG13_9PLEO</name>
<dbReference type="Pfam" id="PF00069">
    <property type="entry name" value="Pkinase"/>
    <property type="match status" value="1"/>
</dbReference>
<dbReference type="AlphaFoldDB" id="A0A6G1KG13"/>
<evidence type="ECO:0000256" key="2">
    <source>
        <dbReference type="SAM" id="MobiDB-lite"/>
    </source>
</evidence>
<dbReference type="Gene3D" id="3.30.200.20">
    <property type="entry name" value="Phosphorylase Kinase, domain 1"/>
    <property type="match status" value="1"/>
</dbReference>
<dbReference type="SUPFAM" id="SSF48371">
    <property type="entry name" value="ARM repeat"/>
    <property type="match status" value="1"/>
</dbReference>
<dbReference type="PROSITE" id="PS00108">
    <property type="entry name" value="PROTEIN_KINASE_ST"/>
    <property type="match status" value="1"/>
</dbReference>
<dbReference type="Gene3D" id="1.10.510.10">
    <property type="entry name" value="Transferase(Phosphotransferase) domain 1"/>
    <property type="match status" value="1"/>
</dbReference>
<evidence type="ECO:0000313" key="5">
    <source>
        <dbReference type="Proteomes" id="UP000799428"/>
    </source>
</evidence>
<dbReference type="FunFam" id="1.25.10.10:FF:000257">
    <property type="entry name" value="Conidiophore development protein hymA"/>
    <property type="match status" value="1"/>
</dbReference>
<organism evidence="4 5">
    <name type="scientific">Pleomassaria siparia CBS 279.74</name>
    <dbReference type="NCBI Taxonomy" id="1314801"/>
    <lineage>
        <taxon>Eukaryota</taxon>
        <taxon>Fungi</taxon>
        <taxon>Dikarya</taxon>
        <taxon>Ascomycota</taxon>
        <taxon>Pezizomycotina</taxon>
        <taxon>Dothideomycetes</taxon>
        <taxon>Pleosporomycetidae</taxon>
        <taxon>Pleosporales</taxon>
        <taxon>Pleomassariaceae</taxon>
        <taxon>Pleomassaria</taxon>
    </lineage>
</organism>
<dbReference type="PROSITE" id="PS50011">
    <property type="entry name" value="PROTEIN_KINASE_DOM"/>
    <property type="match status" value="1"/>
</dbReference>
<dbReference type="SMART" id="SM00220">
    <property type="entry name" value="S_TKc"/>
    <property type="match status" value="1"/>
</dbReference>
<sequence length="855" mass="96520">MYFVHLGTIYTSSIIHGLVDIRHSTTATPFYYHYMITSHSLAQSYKVAKSQSHKVTTSHRHTNLRNREWRRLSTGVCAWVSLPAYLPSLECKTSAIQKSGLSIAPAEARREATIIETNIYDEAQSTEDYQTICDERISAIVQQVGETEALVHKIEAVPPPTGISIGKYENAIYHQEGLYSVVYKAAAGNNERKGTLVALKVTTPSAMEPPHDSRREARCLELATSEHVIPLLETFREAGTRFVLVFPFMPFEFHQLLEDENLSKDQTKACLRDLFSALEFIHSHGIIHRDVKPANILLKSLDGPAYLSDFGIAWASNAVGSEPADSKITDVGTTCYRAPELLFGNTKYGTSLDIWAAGCTVAEAIVPRHPTLFDSGELGSDLALIASIFTKLGTPNLTVWPEAADLRDWGKMQFHEYPRQPWSDLLPDTTEVERSLVGEMVKFESGARMAAAEFDNDNRCSKSTSSGPPRFRLSTLDIDHQDHGPRSKMAFLFRNRQKNNVELTRATKELTLRLSEEQKPNPKLEEELARNLQQMKITLQGTPDAEVTPETVYQLLTLIVQEDLLYLLANNIHKLPFESRKDAQVIFSTAFRYKPTGASDPQVLHHVIQFRPEIIIALCRGYDRRESAMPCGGVLREALKYDAIAALLLYDEPTPDGKTPDLASVNPDLPSTGQGVFWKFFDWIDKGAFEVSADAFNTFRDILTKHKALVATFLQTNFEMFFTKYNEVLIQSESYVTKRQSIKLLGEILLDRANYVVMTTYVDSGEHLKIVMKLLRDDRRMINYEGFHVFKVFVANPNKSVAVQRILISNREKLLRFLPSFLEDRTEDDQFIDEKSFLIRQIEQLPSAPVPPPSS</sequence>
<dbReference type="InterPro" id="IPR011989">
    <property type="entry name" value="ARM-like"/>
</dbReference>
<proteinExistence type="inferred from homology"/>
<dbReference type="PANTHER" id="PTHR10182">
    <property type="entry name" value="CALCIUM-BINDING PROTEIN 39-RELATED"/>
    <property type="match status" value="1"/>
</dbReference>
<dbReference type="PANTHER" id="PTHR10182:SF3">
    <property type="entry name" value="PROTEIN MO25"/>
    <property type="match status" value="1"/>
</dbReference>
<evidence type="ECO:0000313" key="4">
    <source>
        <dbReference type="EMBL" id="KAF2711351.1"/>
    </source>
</evidence>
<dbReference type="EMBL" id="MU005767">
    <property type="protein sequence ID" value="KAF2711351.1"/>
    <property type="molecule type" value="Genomic_DNA"/>
</dbReference>
<dbReference type="Proteomes" id="UP000799428">
    <property type="component" value="Unassembled WGS sequence"/>
</dbReference>
<dbReference type="GO" id="GO:0004672">
    <property type="term" value="F:protein kinase activity"/>
    <property type="evidence" value="ECO:0007669"/>
    <property type="project" value="InterPro"/>
</dbReference>
<comment type="similarity">
    <text evidence="1">Belongs to the Mo25 family.</text>
</comment>
<dbReference type="GO" id="GO:0005737">
    <property type="term" value="C:cytoplasm"/>
    <property type="evidence" value="ECO:0007669"/>
    <property type="project" value="UniProtKB-ARBA"/>
</dbReference>
<dbReference type="InterPro" id="IPR011009">
    <property type="entry name" value="Kinase-like_dom_sf"/>
</dbReference>